<evidence type="ECO:0000256" key="1">
    <source>
        <dbReference type="SAM" id="Phobius"/>
    </source>
</evidence>
<dbReference type="KEGG" id="drm:Dred_0871"/>
<sequence length="273" mass="31737">MFKKYISNSYLKKFSFLTILWLALTASGVVLLFYGAISILSFLFSSNHSLLELIVTSSLAFIGLPLGWFHFHIAKHLKKYISTQKKGWEGEQLFYKLDSLNIKHKRLTDLDLITPDGEKSQIDALIILPKVVICVEIKNRASYYVDKDGKWYSLKFKKWVNTRSPIAQNEYHCKFIKSLLYNNGFSTDVWSLVVLTDPRGEYRLENLKVPHKTKLITLDEVGKTIYEISSSSKVDTFLNLDSIENTILKYQEPFDFEKTIKKELGYFIKYLIE</sequence>
<protein>
    <submittedName>
        <fullName evidence="3">NERD domain protein</fullName>
    </submittedName>
</protein>
<feature type="transmembrane region" description="Helical" evidence="1">
    <location>
        <begin position="20"/>
        <end position="44"/>
    </location>
</feature>
<keyword evidence="4" id="KW-1185">Reference proteome</keyword>
<evidence type="ECO:0000313" key="4">
    <source>
        <dbReference type="Proteomes" id="UP000001556"/>
    </source>
</evidence>
<dbReference type="RefSeq" id="WP_011877239.1">
    <property type="nucleotide sequence ID" value="NC_009253.1"/>
</dbReference>
<keyword evidence="1" id="KW-0812">Transmembrane</keyword>
<dbReference type="Pfam" id="PF08378">
    <property type="entry name" value="NERD"/>
    <property type="match status" value="1"/>
</dbReference>
<keyword evidence="1" id="KW-0472">Membrane</keyword>
<reference evidence="3 4" key="1">
    <citation type="submission" date="2007-03" db="EMBL/GenBank/DDBJ databases">
        <title>Complete sequence of Desulfotomaculum reducens MI-1.</title>
        <authorList>
            <consortium name="US DOE Joint Genome Institute"/>
            <person name="Copeland A."/>
            <person name="Lucas S."/>
            <person name="Lapidus A."/>
            <person name="Barry K."/>
            <person name="Detter J.C."/>
            <person name="Glavina del Rio T."/>
            <person name="Hammon N."/>
            <person name="Israni S."/>
            <person name="Dalin E."/>
            <person name="Tice H."/>
            <person name="Pitluck S."/>
            <person name="Sims D."/>
            <person name="Brettin T."/>
            <person name="Bruce D."/>
            <person name="Han C."/>
            <person name="Tapia R."/>
            <person name="Schmutz J."/>
            <person name="Larimer F."/>
            <person name="Land M."/>
            <person name="Hauser L."/>
            <person name="Kyrpides N."/>
            <person name="Kim E."/>
            <person name="Tebo B.M."/>
            <person name="Richardson P."/>
        </authorList>
    </citation>
    <scope>NUCLEOTIDE SEQUENCE [LARGE SCALE GENOMIC DNA]</scope>
    <source>
        <strain evidence="3 4">MI-1</strain>
    </source>
</reference>
<gene>
    <name evidence="3" type="ordered locus">Dred_0871</name>
</gene>
<feature type="transmembrane region" description="Helical" evidence="1">
    <location>
        <begin position="50"/>
        <end position="71"/>
    </location>
</feature>
<evidence type="ECO:0000313" key="3">
    <source>
        <dbReference type="EMBL" id="ABO49408.1"/>
    </source>
</evidence>
<organism evidence="3 4">
    <name type="scientific">Desulforamulus reducens (strain ATCC BAA-1160 / DSM 100696 / MI-1)</name>
    <name type="common">Desulfotomaculum reducens</name>
    <dbReference type="NCBI Taxonomy" id="349161"/>
    <lineage>
        <taxon>Bacteria</taxon>
        <taxon>Bacillati</taxon>
        <taxon>Bacillota</taxon>
        <taxon>Clostridia</taxon>
        <taxon>Eubacteriales</taxon>
        <taxon>Peptococcaceae</taxon>
        <taxon>Desulforamulus</taxon>
    </lineage>
</organism>
<proteinExistence type="predicted"/>
<feature type="domain" description="NERD" evidence="2">
    <location>
        <begin position="86"/>
        <end position="199"/>
    </location>
</feature>
<name>A4J2V5_DESRM</name>
<dbReference type="eggNOG" id="COG0514">
    <property type="taxonomic scope" value="Bacteria"/>
</dbReference>
<dbReference type="PROSITE" id="PS50965">
    <property type="entry name" value="NERD"/>
    <property type="match status" value="1"/>
</dbReference>
<dbReference type="Proteomes" id="UP000001556">
    <property type="component" value="Chromosome"/>
</dbReference>
<dbReference type="AlphaFoldDB" id="A4J2V5"/>
<dbReference type="OrthoDB" id="9813328at2"/>
<dbReference type="HOGENOM" id="CLU_1018338_0_0_9"/>
<keyword evidence="1" id="KW-1133">Transmembrane helix</keyword>
<dbReference type="EMBL" id="CP000612">
    <property type="protein sequence ID" value="ABO49408.1"/>
    <property type="molecule type" value="Genomic_DNA"/>
</dbReference>
<dbReference type="InterPro" id="IPR011528">
    <property type="entry name" value="NERD"/>
</dbReference>
<evidence type="ECO:0000259" key="2">
    <source>
        <dbReference type="PROSITE" id="PS50965"/>
    </source>
</evidence>
<accession>A4J2V5</accession>